<dbReference type="EMBL" id="SRLO01000126">
    <property type="protein sequence ID" value="TNN73278.1"/>
    <property type="molecule type" value="Genomic_DNA"/>
</dbReference>
<evidence type="ECO:0000313" key="2">
    <source>
        <dbReference type="Proteomes" id="UP000314294"/>
    </source>
</evidence>
<proteinExistence type="predicted"/>
<comment type="caution">
    <text evidence="1">The sequence shown here is derived from an EMBL/GenBank/DDBJ whole genome shotgun (WGS) entry which is preliminary data.</text>
</comment>
<evidence type="ECO:0000313" key="1">
    <source>
        <dbReference type="EMBL" id="TNN73278.1"/>
    </source>
</evidence>
<reference evidence="1 2" key="1">
    <citation type="submission" date="2019-03" db="EMBL/GenBank/DDBJ databases">
        <title>First draft genome of Liparis tanakae, snailfish: a comprehensive survey of snailfish specific genes.</title>
        <authorList>
            <person name="Kim W."/>
            <person name="Song I."/>
            <person name="Jeong J.-H."/>
            <person name="Kim D."/>
            <person name="Kim S."/>
            <person name="Ryu S."/>
            <person name="Song J.Y."/>
            <person name="Lee S.K."/>
        </authorList>
    </citation>
    <scope>NUCLEOTIDE SEQUENCE [LARGE SCALE GENOMIC DNA]</scope>
    <source>
        <tissue evidence="1">Muscle</tissue>
    </source>
</reference>
<dbReference type="AlphaFoldDB" id="A0A4Z2I5P0"/>
<gene>
    <name evidence="1" type="ORF">EYF80_016441</name>
</gene>
<keyword evidence="2" id="KW-1185">Reference proteome</keyword>
<organism evidence="1 2">
    <name type="scientific">Liparis tanakae</name>
    <name type="common">Tanaka's snailfish</name>
    <dbReference type="NCBI Taxonomy" id="230148"/>
    <lineage>
        <taxon>Eukaryota</taxon>
        <taxon>Metazoa</taxon>
        <taxon>Chordata</taxon>
        <taxon>Craniata</taxon>
        <taxon>Vertebrata</taxon>
        <taxon>Euteleostomi</taxon>
        <taxon>Actinopterygii</taxon>
        <taxon>Neopterygii</taxon>
        <taxon>Teleostei</taxon>
        <taxon>Neoteleostei</taxon>
        <taxon>Acanthomorphata</taxon>
        <taxon>Eupercaria</taxon>
        <taxon>Perciformes</taxon>
        <taxon>Cottioidei</taxon>
        <taxon>Cottales</taxon>
        <taxon>Liparidae</taxon>
        <taxon>Liparis</taxon>
    </lineage>
</organism>
<sequence length="149" mass="15818">MRLAVRLTPLTHAVRVPSSSHLCSISPPRGGRCDHGRHATHAEFSKTAEDSLAHSPVTYISMPSLKVKMVVVLELAEPCFRSPMLSYRFSPGSSMALAGRCCSLGVCCVGGGGGGCCCCKGCWAFFLRGRRVAHVLGGLSLFQAPSMFS</sequence>
<accession>A0A4Z2I5P0</accession>
<protein>
    <submittedName>
        <fullName evidence="1">Uncharacterized protein</fullName>
    </submittedName>
</protein>
<dbReference type="Proteomes" id="UP000314294">
    <property type="component" value="Unassembled WGS sequence"/>
</dbReference>
<name>A0A4Z2I5P0_9TELE</name>